<feature type="chain" id="PRO_5045797849" evidence="4">
    <location>
        <begin position="26"/>
        <end position="319"/>
    </location>
</feature>
<evidence type="ECO:0000256" key="2">
    <source>
        <dbReference type="ARBA" id="ARBA00006671"/>
    </source>
</evidence>
<reference evidence="6 7" key="1">
    <citation type="submission" date="2019-11" db="EMBL/GenBank/DDBJ databases">
        <title>Epiphytic Pseudomonas syringae from cherry orchards.</title>
        <authorList>
            <person name="Hulin M.T."/>
        </authorList>
    </citation>
    <scope>NUCLEOTIDE SEQUENCE [LARGE SCALE GENOMIC DNA]</scope>
    <source>
        <strain evidence="6 7">PA-5-11C</strain>
    </source>
</reference>
<keyword evidence="3" id="KW-0281">Fimbrium</keyword>
<dbReference type="InterPro" id="IPR000259">
    <property type="entry name" value="Adhesion_dom_fimbrial"/>
</dbReference>
<dbReference type="Proteomes" id="UP000814078">
    <property type="component" value="Unassembled WGS sequence"/>
</dbReference>
<dbReference type="PANTHER" id="PTHR33420">
    <property type="entry name" value="FIMBRIAL SUBUNIT ELFA-RELATED"/>
    <property type="match status" value="1"/>
</dbReference>
<dbReference type="InterPro" id="IPR036937">
    <property type="entry name" value="Adhesion_dom_fimbrial_sf"/>
</dbReference>
<feature type="domain" description="Fimbrial-type adhesion" evidence="5">
    <location>
        <begin position="181"/>
        <end position="318"/>
    </location>
</feature>
<dbReference type="SUPFAM" id="SSF49401">
    <property type="entry name" value="Bacterial adhesins"/>
    <property type="match status" value="1"/>
</dbReference>
<organism evidence="6 7">
    <name type="scientific">Pseudomonas simiae</name>
    <dbReference type="NCBI Taxonomy" id="321846"/>
    <lineage>
        <taxon>Bacteria</taxon>
        <taxon>Pseudomonadati</taxon>
        <taxon>Pseudomonadota</taxon>
        <taxon>Gammaproteobacteria</taxon>
        <taxon>Pseudomonadales</taxon>
        <taxon>Pseudomonadaceae</taxon>
        <taxon>Pseudomonas</taxon>
    </lineage>
</organism>
<keyword evidence="4" id="KW-0732">Signal</keyword>
<keyword evidence="7" id="KW-1185">Reference proteome</keyword>
<comment type="similarity">
    <text evidence="2">Belongs to the fimbrial protein family.</text>
</comment>
<evidence type="ECO:0000313" key="6">
    <source>
        <dbReference type="EMBL" id="MCF5320241.1"/>
    </source>
</evidence>
<accession>A0ABS9G957</accession>
<evidence type="ECO:0000259" key="5">
    <source>
        <dbReference type="Pfam" id="PF00419"/>
    </source>
</evidence>
<dbReference type="Gene3D" id="2.60.40.1090">
    <property type="entry name" value="Fimbrial-type adhesion domain"/>
    <property type="match status" value="1"/>
</dbReference>
<dbReference type="EMBL" id="WKCM01000031">
    <property type="protein sequence ID" value="MCF5320241.1"/>
    <property type="molecule type" value="Genomic_DNA"/>
</dbReference>
<feature type="signal peptide" evidence="4">
    <location>
        <begin position="1"/>
        <end position="25"/>
    </location>
</feature>
<comment type="caution">
    <text evidence="6">The sequence shown here is derived from an EMBL/GenBank/DDBJ whole genome shotgun (WGS) entry which is preliminary data.</text>
</comment>
<protein>
    <submittedName>
        <fullName evidence="6">Fimbrial protein</fullName>
    </submittedName>
</protein>
<dbReference type="InterPro" id="IPR008966">
    <property type="entry name" value="Adhesion_dom_sf"/>
</dbReference>
<evidence type="ECO:0000256" key="1">
    <source>
        <dbReference type="ARBA" id="ARBA00004561"/>
    </source>
</evidence>
<sequence>MCVSEKQRRLRALLSTAAAVMSAYSADTMAASCNFTQGETFTANYAAAPITLTVPRDTPAGTVVYEETITAPKQGFNCTVSSPFIFSLNPTFGSVKTGTTFPLGKTGLSMKIKTSQNGYLSADRVMSGNYLDPSRTYTLEITKSGELSSKNEVPAGNLGAHRYGDIDLVKVNLTNPIILNAASCETPDVSVQMGDDYYLDEFSKIGDTSQSVRFNIGLNQCQTGIQKVTYALKATSQVIDQQQGIVALNASSTAKGIGLKLMDDTGKPIVLGTTYPFNGFSTTGTSFKIPLSAAYYRLADGELKAGTANASVTFVMNYL</sequence>
<name>A0ABS9G957_9PSED</name>
<dbReference type="Gene3D" id="2.60.40.3310">
    <property type="match status" value="1"/>
</dbReference>
<gene>
    <name evidence="6" type="ORF">GIW13_18305</name>
</gene>
<dbReference type="PANTHER" id="PTHR33420:SF14">
    <property type="entry name" value="TYPE 1 FIMBRIN D-MANNOSE SPECIFIC ADHESIN"/>
    <property type="match status" value="1"/>
</dbReference>
<dbReference type="Pfam" id="PF00419">
    <property type="entry name" value="Fimbrial"/>
    <property type="match status" value="1"/>
</dbReference>
<evidence type="ECO:0000256" key="4">
    <source>
        <dbReference type="SAM" id="SignalP"/>
    </source>
</evidence>
<evidence type="ECO:0000256" key="3">
    <source>
        <dbReference type="ARBA" id="ARBA00023263"/>
    </source>
</evidence>
<comment type="subcellular location">
    <subcellularLocation>
        <location evidence="1">Fimbrium</location>
    </subcellularLocation>
</comment>
<evidence type="ECO:0000313" key="7">
    <source>
        <dbReference type="Proteomes" id="UP000814078"/>
    </source>
</evidence>
<dbReference type="InterPro" id="IPR050263">
    <property type="entry name" value="Bact_Fimbrial_Adh_Pro"/>
</dbReference>
<proteinExistence type="inferred from homology"/>